<dbReference type="Proteomes" id="UP000177372">
    <property type="component" value="Unassembled WGS sequence"/>
</dbReference>
<evidence type="ECO:0000313" key="2">
    <source>
        <dbReference type="Proteomes" id="UP000177372"/>
    </source>
</evidence>
<gene>
    <name evidence="1" type="ORF">A3A39_03860</name>
</gene>
<proteinExistence type="predicted"/>
<reference evidence="1 2" key="1">
    <citation type="journal article" date="2016" name="Nat. Commun.">
        <title>Thousands of microbial genomes shed light on interconnected biogeochemical processes in an aquifer system.</title>
        <authorList>
            <person name="Anantharaman K."/>
            <person name="Brown C.T."/>
            <person name="Hug L.A."/>
            <person name="Sharon I."/>
            <person name="Castelle C.J."/>
            <person name="Probst A.J."/>
            <person name="Thomas B.C."/>
            <person name="Singh A."/>
            <person name="Wilkins M.J."/>
            <person name="Karaoz U."/>
            <person name="Brodie E.L."/>
            <person name="Williams K.H."/>
            <person name="Hubbard S.S."/>
            <person name="Banfield J.F."/>
        </authorList>
    </citation>
    <scope>NUCLEOTIDE SEQUENCE [LARGE SCALE GENOMIC DNA]</scope>
</reference>
<sequence length="72" mass="8183">MINATIQKKLAAMRADIQELKRSVKVNTAVEKARARLRTEILKGLESGPATEVTPAFWKRMRALARRHARRA</sequence>
<name>A0A1F6F018_9BACT</name>
<comment type="caution">
    <text evidence="1">The sequence shown here is derived from an EMBL/GenBank/DDBJ whole genome shotgun (WGS) entry which is preliminary data.</text>
</comment>
<accession>A0A1F6F018</accession>
<evidence type="ECO:0000313" key="1">
    <source>
        <dbReference type="EMBL" id="OGG79209.1"/>
    </source>
</evidence>
<dbReference type="AlphaFoldDB" id="A0A1F6F018"/>
<organism evidence="1 2">
    <name type="scientific">Candidatus Kaiserbacteria bacterium RIFCSPLOWO2_01_FULL_54_13</name>
    <dbReference type="NCBI Taxonomy" id="1798512"/>
    <lineage>
        <taxon>Bacteria</taxon>
        <taxon>Candidatus Kaiseribacteriota</taxon>
    </lineage>
</organism>
<dbReference type="EMBL" id="MFLZ01000039">
    <property type="protein sequence ID" value="OGG79209.1"/>
    <property type="molecule type" value="Genomic_DNA"/>
</dbReference>
<dbReference type="STRING" id="1798512.A3A39_03860"/>
<protein>
    <submittedName>
        <fullName evidence="1">Uncharacterized protein</fullName>
    </submittedName>
</protein>